<evidence type="ECO:0000256" key="3">
    <source>
        <dbReference type="ARBA" id="ARBA00022692"/>
    </source>
</evidence>
<feature type="transmembrane region" description="Helical" evidence="6">
    <location>
        <begin position="275"/>
        <end position="294"/>
    </location>
</feature>
<dbReference type="PANTHER" id="PTHR10165:SF154">
    <property type="entry name" value="PAP2 DOMAIN PROTEIN (AFU_ORTHOLOGUE AFUA_1G09730)"/>
    <property type="match status" value="1"/>
</dbReference>
<proteinExistence type="inferred from homology"/>
<dbReference type="InterPro" id="IPR043216">
    <property type="entry name" value="PAP-like"/>
</dbReference>
<gene>
    <name evidence="8" type="ORF">SBRCBS47491_009482</name>
</gene>
<comment type="caution">
    <text evidence="8">The sequence shown here is derived from an EMBL/GenBank/DDBJ whole genome shotgun (WGS) entry which is preliminary data.</text>
</comment>
<reference evidence="8 9" key="1">
    <citation type="submission" date="2024-01" db="EMBL/GenBank/DDBJ databases">
        <authorList>
            <person name="Allen C."/>
            <person name="Tagirdzhanova G."/>
        </authorList>
    </citation>
    <scope>NUCLEOTIDE SEQUENCE [LARGE SCALE GENOMIC DNA]</scope>
</reference>
<dbReference type="Gene3D" id="1.20.144.10">
    <property type="entry name" value="Phosphatidic acid phosphatase type 2/haloperoxidase"/>
    <property type="match status" value="1"/>
</dbReference>
<dbReference type="Pfam" id="PF01569">
    <property type="entry name" value="PAP2"/>
    <property type="match status" value="1"/>
</dbReference>
<keyword evidence="3 6" id="KW-0812">Transmembrane</keyword>
<dbReference type="SUPFAM" id="SSF48317">
    <property type="entry name" value="Acid phosphatase/Vanadium-dependent haloperoxidase"/>
    <property type="match status" value="2"/>
</dbReference>
<comment type="similarity">
    <text evidence="2">Belongs to the PA-phosphatase related phosphoesterase family.</text>
</comment>
<dbReference type="Proteomes" id="UP001642406">
    <property type="component" value="Unassembled WGS sequence"/>
</dbReference>
<organism evidence="8 9">
    <name type="scientific">Sporothrix bragantina</name>
    <dbReference type="NCBI Taxonomy" id="671064"/>
    <lineage>
        <taxon>Eukaryota</taxon>
        <taxon>Fungi</taxon>
        <taxon>Dikarya</taxon>
        <taxon>Ascomycota</taxon>
        <taxon>Pezizomycotina</taxon>
        <taxon>Sordariomycetes</taxon>
        <taxon>Sordariomycetidae</taxon>
        <taxon>Ophiostomatales</taxon>
        <taxon>Ophiostomataceae</taxon>
        <taxon>Sporothrix</taxon>
    </lineage>
</organism>
<dbReference type="SMART" id="SM00014">
    <property type="entry name" value="acidPPc"/>
    <property type="match status" value="1"/>
</dbReference>
<evidence type="ECO:0000256" key="1">
    <source>
        <dbReference type="ARBA" id="ARBA00004141"/>
    </source>
</evidence>
<evidence type="ECO:0000256" key="6">
    <source>
        <dbReference type="SAM" id="Phobius"/>
    </source>
</evidence>
<evidence type="ECO:0000313" key="9">
    <source>
        <dbReference type="Proteomes" id="UP001642406"/>
    </source>
</evidence>
<protein>
    <recommendedName>
        <fullName evidence="7">Phosphatidic acid phosphatase type 2/haloperoxidase domain-containing protein</fullName>
    </recommendedName>
</protein>
<evidence type="ECO:0000256" key="2">
    <source>
        <dbReference type="ARBA" id="ARBA00008816"/>
    </source>
</evidence>
<feature type="transmembrane region" description="Helical" evidence="6">
    <location>
        <begin position="306"/>
        <end position="324"/>
    </location>
</feature>
<feature type="transmembrane region" description="Helical" evidence="6">
    <location>
        <begin position="6"/>
        <end position="27"/>
    </location>
</feature>
<keyword evidence="4 6" id="KW-1133">Transmembrane helix</keyword>
<dbReference type="PANTHER" id="PTHR10165">
    <property type="entry name" value="LIPID PHOSPHATE PHOSPHATASE"/>
    <property type="match status" value="1"/>
</dbReference>
<feature type="transmembrane region" description="Helical" evidence="6">
    <location>
        <begin position="99"/>
        <end position="119"/>
    </location>
</feature>
<evidence type="ECO:0000256" key="4">
    <source>
        <dbReference type="ARBA" id="ARBA00022989"/>
    </source>
</evidence>
<evidence type="ECO:0000313" key="8">
    <source>
        <dbReference type="EMBL" id="CAK7235988.1"/>
    </source>
</evidence>
<evidence type="ECO:0000256" key="5">
    <source>
        <dbReference type="ARBA" id="ARBA00023136"/>
    </source>
</evidence>
<dbReference type="InterPro" id="IPR000326">
    <property type="entry name" value="PAP2/HPO"/>
</dbReference>
<evidence type="ECO:0000259" key="7">
    <source>
        <dbReference type="SMART" id="SM00014"/>
    </source>
</evidence>
<name>A0ABP0CVB6_9PEZI</name>
<dbReference type="EMBL" id="CAWUHC010000151">
    <property type="protein sequence ID" value="CAK7235988.1"/>
    <property type="molecule type" value="Genomic_DNA"/>
</dbReference>
<feature type="transmembrane region" description="Helical" evidence="6">
    <location>
        <begin position="59"/>
        <end position="79"/>
    </location>
</feature>
<dbReference type="CDD" id="cd03390">
    <property type="entry name" value="PAP2_containing_1_like"/>
    <property type="match status" value="1"/>
</dbReference>
<comment type="subcellular location">
    <subcellularLocation>
        <location evidence="1">Membrane</location>
        <topology evidence="1">Multi-pass membrane protein</topology>
    </subcellularLocation>
</comment>
<dbReference type="InterPro" id="IPR036938">
    <property type="entry name" value="PAP2/HPO_sf"/>
</dbReference>
<keyword evidence="9" id="KW-1185">Reference proteome</keyword>
<sequence>MAKILLAASYVADWAVLIVVAIVGYIVGNITPNHRPFSLDNTDISFPFTVYETVTTSTLILASVLAPAVITAFVCLVFVPGGTVPCDVPRSLVWRRKLWEFHAAWLGLAFSVAIAWFVMSGMKNLFGKPRPDLLARCQPDLDNIAQYVVGGIATMSGGSGQLVSSKICQTTGTANLDEGFRSFPSGHATISAAGLLYLTLVLASKFGAASSIFARVTGRGADYSAFPSRLHPVSDACTQGTRLSQEAIELNRGDVAVNSPHKTTPARKQAAAPPIYLFALALAPFLAAVFISASRWFDFRHHGFDILFGFTIGTITAICAFRYYHMPFRGGAGWAWAPRTEDKAWWAGVGYQDYATRKGEYLRHRGDEEAGML</sequence>
<accession>A0ABP0CVB6</accession>
<feature type="domain" description="Phosphatidic acid phosphatase type 2/haloperoxidase" evidence="7">
    <location>
        <begin position="105"/>
        <end position="228"/>
    </location>
</feature>
<keyword evidence="5 6" id="KW-0472">Membrane</keyword>